<proteinExistence type="predicted"/>
<feature type="compositionally biased region" description="Basic and acidic residues" evidence="1">
    <location>
        <begin position="28"/>
        <end position="39"/>
    </location>
</feature>
<feature type="region of interest" description="Disordered" evidence="1">
    <location>
        <begin position="1262"/>
        <end position="1300"/>
    </location>
</feature>
<sequence length="1503" mass="168244">MSEERSTQESSRAESAAHAPVWSVTRRQHTELSPLRDSESGTQSYRSRTVTTTERVQVVQTPFGADGTDFPIEVLSSTGRSERSIESTTTEHGAGGIPVVGGVTADGVPIYSGIYFNPESRETTTIITTTTTTYRVFEVESDESAGEENGKEAELTINFPLECESAKYAETNGDMPEGEPFYVVIGKKDTASPTSEALEHVIKTVDIDLTARDAAAHEKCERSPLTLDGEHLKALDIYDAHDEVPNVKKTRNDVVTHSKLGFSEGSVASTSKAYEINGEPIEKYVSVYHNGRSDGLSMQDEQQITDEISTVVAKLSGSFKRAAIHGEHTIYLPVKGRSSRSHDHRRRYDHDPNAGGKGTKAQREMRSTYSVKFSDPFKIQQDIDQRTASTSKAEEIPAEDIAKYVSVYHSGWSDKPQWSPRRKRREQEETGTALEKDIKPALVVCTEETDLEERYEMQRMKDQKFELEHGDIYEQNKQFEGGTFSDAQHPVEDGVHIRLKTKLQETKESCRRHEEREDLCETISADIELREKPQISVTTIKIAERRDLRRSDEPVTKIVEKPPEVPIEEVTITTNRAQEVEGEPLEQYVSVYHSGRSDEIAPVKEEEQRPSIEVGEVITEAAQALGAKLTGLFKKSPAYLDYPTSEPYEGPVASTNRACEVEGEPLRTFVSVYHSGRSDEPVTKTVEQAPEVPIDYVAIVSPEVGVRGEVCATDLGVVVGAGFESYAGTEAAKREEIELCSLRRAQDLPELLLGAHASVYHSGRSDEGVFVSPPVFGRPLFDSVGCVYPRSEPYVGPLALLSYSPDMTQRSIWDSVRVYHSGRSDEPVSKVVMESAPLAELPILPTGMEKSTYGRPSRLVSDQVRDLLEYRVSDAIDVAYRVHSTALSRELEGEPIKAHVHVYHSGRSDEPAYKEIQPKGEISLGERAAPTDFLTSLSYQAPLTTLKRAREMEKAPLQHYVNVYGSGLIENTISKEEPERFPVAKPWSYAPADVLEPRQRPLPMVADTSFRDFSARAEVTTMASFPPSESATLFERQERPPEIPKHALPERTAPGVPIRHLYSYDVKETRIQKPRPPPPPRPCREIVEAAALARQKRLEKERRQIDFDVSISAKEPATTPVSKLPAATAFVERERTIREQGLGRPTVSVSSATATEPTDSLSDYYFKTREVDYWIGRHSERQSRPLRDLTADIGIDVASDEHWEEKQLSGQRRATSLQPESAYARSTRRDVPPRAAPISARSVSPTAHLHWTTVSETTSVSYSKKVSIERRRPRPRQPVELPSVRRQYRPPPPPPEVAAYGRASWTTFDSDLPRQYSGVAIHGESREARYSTHAQYGGPSSLRTPFTQPSTYYATSETKASVLAELSKSVYRNPLRYDLPSPVSPPRYEHWASERNNWTVEGSPRRFRTSEVQSRSGGRDESEYRGSRGPEILHYQNSNLEEIPIVSLMSELPMIEDGATECLYPTVQPIRTHDLPPGEHARSSRSAPLRRARQRIRNYCTML</sequence>
<evidence type="ECO:0000313" key="3">
    <source>
        <dbReference type="WBParaSite" id="ALUE_0000719101-mRNA-1"/>
    </source>
</evidence>
<organism evidence="2 3">
    <name type="scientific">Ascaris lumbricoides</name>
    <name type="common">Giant roundworm</name>
    <dbReference type="NCBI Taxonomy" id="6252"/>
    <lineage>
        <taxon>Eukaryota</taxon>
        <taxon>Metazoa</taxon>
        <taxon>Ecdysozoa</taxon>
        <taxon>Nematoda</taxon>
        <taxon>Chromadorea</taxon>
        <taxon>Rhabditida</taxon>
        <taxon>Spirurina</taxon>
        <taxon>Ascaridomorpha</taxon>
        <taxon>Ascaridoidea</taxon>
        <taxon>Ascarididae</taxon>
        <taxon>Ascaris</taxon>
    </lineage>
</organism>
<feature type="region of interest" description="Disordered" evidence="1">
    <location>
        <begin position="336"/>
        <end position="367"/>
    </location>
</feature>
<keyword evidence="2" id="KW-1185">Reference proteome</keyword>
<dbReference type="Proteomes" id="UP000036681">
    <property type="component" value="Unplaced"/>
</dbReference>
<feature type="compositionally biased region" description="Basic and acidic residues" evidence="1">
    <location>
        <begin position="1417"/>
        <end position="1428"/>
    </location>
</feature>
<protein>
    <submittedName>
        <fullName evidence="3">ZU5 domain-containing protein</fullName>
    </submittedName>
</protein>
<feature type="compositionally biased region" description="Polar residues" evidence="1">
    <location>
        <begin position="1208"/>
        <end position="1219"/>
    </location>
</feature>
<feature type="region of interest" description="Disordered" evidence="1">
    <location>
        <begin position="1470"/>
        <end position="1490"/>
    </location>
</feature>
<feature type="compositionally biased region" description="Basic and acidic residues" evidence="1">
    <location>
        <begin position="1471"/>
        <end position="1482"/>
    </location>
</feature>
<name>A0A0M3HVX5_ASCLU</name>
<feature type="region of interest" description="Disordered" evidence="1">
    <location>
        <begin position="1"/>
        <end position="53"/>
    </location>
</feature>
<feature type="region of interest" description="Disordered" evidence="1">
    <location>
        <begin position="1402"/>
        <end position="1430"/>
    </location>
</feature>
<evidence type="ECO:0000313" key="2">
    <source>
        <dbReference type="Proteomes" id="UP000036681"/>
    </source>
</evidence>
<feature type="region of interest" description="Disordered" evidence="1">
    <location>
        <begin position="1204"/>
        <end position="1244"/>
    </location>
</feature>
<evidence type="ECO:0000256" key="1">
    <source>
        <dbReference type="SAM" id="MobiDB-lite"/>
    </source>
</evidence>
<reference evidence="3" key="1">
    <citation type="submission" date="2016-05" db="UniProtKB">
        <authorList>
            <consortium name="WormBaseParasite"/>
        </authorList>
    </citation>
    <scope>IDENTIFICATION</scope>
</reference>
<feature type="region of interest" description="Disordered" evidence="1">
    <location>
        <begin position="412"/>
        <end position="432"/>
    </location>
</feature>
<accession>A0A0M3HVX5</accession>
<dbReference type="WBParaSite" id="ALUE_0000719101-mRNA-1">
    <property type="protein sequence ID" value="ALUE_0000719101-mRNA-1"/>
    <property type="gene ID" value="ALUE_0000719101"/>
</dbReference>